<comment type="caution">
    <text evidence="1">The sequence shown here is derived from an EMBL/GenBank/DDBJ whole genome shotgun (WGS) entry which is preliminary data.</text>
</comment>
<dbReference type="Proteomes" id="UP000647017">
    <property type="component" value="Unassembled WGS sequence"/>
</dbReference>
<evidence type="ECO:0000313" key="2">
    <source>
        <dbReference type="Proteomes" id="UP000647017"/>
    </source>
</evidence>
<sequence length="221" mass="24786">MAVSMPAAGSPASTAGLPASLTEAHEQINHLNRQLRELVATHDALRDGIRRELHQLVRLNWVRPGDADKILTKFHIEKLPRRFIVGADVPVSLVLCSPNRDYAHRGARRLIFDDMRRLHDARLRARTGRAVLGPASNAIEIAKIEPVASDGTSRRPQFRVKAILQVAVEVTHSRVTSAWPAARPRLLADLARLRLITVDTTAIRRLWTYDVATGRWYDPDQ</sequence>
<proteinExistence type="predicted"/>
<organism evidence="1 2">
    <name type="scientific">Micromonospora andamanensis</name>
    <dbReference type="NCBI Taxonomy" id="1287068"/>
    <lineage>
        <taxon>Bacteria</taxon>
        <taxon>Bacillati</taxon>
        <taxon>Actinomycetota</taxon>
        <taxon>Actinomycetes</taxon>
        <taxon>Micromonosporales</taxon>
        <taxon>Micromonosporaceae</taxon>
        <taxon>Micromonospora</taxon>
    </lineage>
</organism>
<evidence type="ECO:0000313" key="1">
    <source>
        <dbReference type="EMBL" id="GIJ12720.1"/>
    </source>
</evidence>
<reference evidence="1 2" key="1">
    <citation type="submission" date="2021-01" db="EMBL/GenBank/DDBJ databases">
        <title>Whole genome shotgun sequence of Verrucosispora andamanensis NBRC 109075.</title>
        <authorList>
            <person name="Komaki H."/>
            <person name="Tamura T."/>
        </authorList>
    </citation>
    <scope>NUCLEOTIDE SEQUENCE [LARGE SCALE GENOMIC DNA]</scope>
    <source>
        <strain evidence="1 2">NBRC 109075</strain>
    </source>
</reference>
<name>A0ABQ4I4B6_9ACTN</name>
<dbReference type="RefSeq" id="WP_204014588.1">
    <property type="nucleotide sequence ID" value="NZ_BOOZ01000060.1"/>
</dbReference>
<protein>
    <submittedName>
        <fullName evidence="1">Uncharacterized protein</fullName>
    </submittedName>
</protein>
<keyword evidence="2" id="KW-1185">Reference proteome</keyword>
<dbReference type="EMBL" id="BOOZ01000060">
    <property type="protein sequence ID" value="GIJ12720.1"/>
    <property type="molecule type" value="Genomic_DNA"/>
</dbReference>
<gene>
    <name evidence="1" type="ORF">Van01_59340</name>
</gene>
<accession>A0ABQ4I4B6</accession>